<sequence length="529" mass="57942">MIVLLNARGRGLMIILLLGAILIGCNQSKSSASAAKIAEPSFSASDTAISGNTCGAEYSVSAIPRLQRDGRWLVDQYQRVVISHGVNLVWKLAPYFPPNSPEGFTAADADWLLEHGFNTARIGTLWIGVSPTAPGEIDQNYLEQWDRVVQLLAERGIWILFDFHQDMLGEIYQGEGVPEWGIPQGLTSQLLGSPSLGFPFNYFTPQVSETFDKLWAEQGEIWQGYSNAWQALASRWADQPYSMGYDLLNEPWAGLEWATCIVPELGCPASDREIQPFFEQAINAIRGVDANNMVWIEPQLLAGGTGTPTGFTPIAGESQLGYSVHNYCPLTALLQAAELGLPIPDVLPDTCQGFEGKVFEQARITSERIGAVELVSEFGASDDPVLLNRVASLADSHLTGWQYWAYKNWSDPTTQSQATGAQGLFSDDGNLSSVKLDKLKELERGYPQATAGIPQELSFDSISGDFHYRYQIRPAGADTQIYLPQIHYPNGYEVEVSGASVVSAAGANLLMLHNSRCDGEVEVVVRRLQ</sequence>
<name>A0ABV3U4G7_9GAMM</name>
<dbReference type="InterPro" id="IPR013780">
    <property type="entry name" value="Glyco_hydro_b"/>
</dbReference>
<reference evidence="7 8" key="1">
    <citation type="journal article" date="2011" name="Int. J. Syst. Evol. Microbiol.">
        <title>Zhongshania antarctica gen. nov., sp. nov. and Zhongshania guokunii sp. nov., gammaproteobacteria respectively isolated from coastal attached (fast) ice and surface seawater of the Antarctic.</title>
        <authorList>
            <person name="Li H.J."/>
            <person name="Zhang X.Y."/>
            <person name="Chen C.X."/>
            <person name="Zhang Y.J."/>
            <person name="Gao Z.M."/>
            <person name="Yu Y."/>
            <person name="Chen X.L."/>
            <person name="Chen B."/>
            <person name="Zhang Y.Z."/>
        </authorList>
    </citation>
    <scope>NUCLEOTIDE SEQUENCE [LARGE SCALE GENOMIC DNA]</scope>
    <source>
        <strain evidence="7 8">ZS6-22T</strain>
    </source>
</reference>
<dbReference type="RefSeq" id="WP_368381071.1">
    <property type="nucleotide sequence ID" value="NZ_JBFRYA010000005.1"/>
</dbReference>
<dbReference type="Gene3D" id="3.20.20.80">
    <property type="entry name" value="Glycosidases"/>
    <property type="match status" value="1"/>
</dbReference>
<dbReference type="EMBL" id="JBFRYA010000005">
    <property type="protein sequence ID" value="MEX1668791.1"/>
    <property type="molecule type" value="Genomic_DNA"/>
</dbReference>
<dbReference type="PANTHER" id="PTHR31308">
    <property type="match status" value="1"/>
</dbReference>
<comment type="similarity">
    <text evidence="1 4">Belongs to the glycosyl hydrolase 5 (cellulase A) family.</text>
</comment>
<accession>A0ABV3U4G7</accession>
<keyword evidence="2 4" id="KW-0378">Hydrolase</keyword>
<evidence type="ECO:0000256" key="3">
    <source>
        <dbReference type="ARBA" id="ARBA00023295"/>
    </source>
</evidence>
<feature type="domain" description="Glycoside hydrolase family 5 C-terminal" evidence="6">
    <location>
        <begin position="444"/>
        <end position="525"/>
    </location>
</feature>
<dbReference type="PANTHER" id="PTHR31308:SF3">
    <property type="entry name" value="ENDOGLYCOCERAMIDASE"/>
    <property type="match status" value="1"/>
</dbReference>
<dbReference type="InterPro" id="IPR041036">
    <property type="entry name" value="GH5_C"/>
</dbReference>
<evidence type="ECO:0000313" key="8">
    <source>
        <dbReference type="Proteomes" id="UP001557485"/>
    </source>
</evidence>
<dbReference type="InterPro" id="IPR017853">
    <property type="entry name" value="GH"/>
</dbReference>
<dbReference type="Proteomes" id="UP001557485">
    <property type="component" value="Unassembled WGS sequence"/>
</dbReference>
<evidence type="ECO:0000256" key="4">
    <source>
        <dbReference type="RuleBase" id="RU361153"/>
    </source>
</evidence>
<proteinExistence type="inferred from homology"/>
<dbReference type="Pfam" id="PF18564">
    <property type="entry name" value="Glyco_hydro_5_C"/>
    <property type="match status" value="1"/>
</dbReference>
<dbReference type="SUPFAM" id="SSF51445">
    <property type="entry name" value="(Trans)glycosidases"/>
    <property type="match status" value="1"/>
</dbReference>
<gene>
    <name evidence="7" type="ORF">AB4876_07700</name>
</gene>
<dbReference type="InterPro" id="IPR052066">
    <property type="entry name" value="Glycosphingolipid_Hydrolases"/>
</dbReference>
<keyword evidence="3 4" id="KW-0326">Glycosidase</keyword>
<evidence type="ECO:0000256" key="1">
    <source>
        <dbReference type="ARBA" id="ARBA00005641"/>
    </source>
</evidence>
<evidence type="ECO:0000313" key="7">
    <source>
        <dbReference type="EMBL" id="MEX1668791.1"/>
    </source>
</evidence>
<comment type="caution">
    <text evidence="7">The sequence shown here is derived from an EMBL/GenBank/DDBJ whole genome shotgun (WGS) entry which is preliminary data.</text>
</comment>
<keyword evidence="8" id="KW-1185">Reference proteome</keyword>
<feature type="domain" description="Glycoside hydrolase family 5" evidence="5">
    <location>
        <begin position="110"/>
        <end position="408"/>
    </location>
</feature>
<organism evidence="7 8">
    <name type="scientific">Zhongshania guokunii</name>
    <dbReference type="NCBI Taxonomy" id="641783"/>
    <lineage>
        <taxon>Bacteria</taxon>
        <taxon>Pseudomonadati</taxon>
        <taxon>Pseudomonadota</taxon>
        <taxon>Gammaproteobacteria</taxon>
        <taxon>Cellvibrionales</taxon>
        <taxon>Spongiibacteraceae</taxon>
        <taxon>Zhongshania</taxon>
    </lineage>
</organism>
<dbReference type="InterPro" id="IPR001547">
    <property type="entry name" value="Glyco_hydro_5"/>
</dbReference>
<evidence type="ECO:0000259" key="6">
    <source>
        <dbReference type="Pfam" id="PF18564"/>
    </source>
</evidence>
<protein>
    <submittedName>
        <fullName evidence="7">Cellulase family glycosylhydrolase</fullName>
    </submittedName>
</protein>
<evidence type="ECO:0000256" key="2">
    <source>
        <dbReference type="ARBA" id="ARBA00022801"/>
    </source>
</evidence>
<dbReference type="Pfam" id="PF00150">
    <property type="entry name" value="Cellulase"/>
    <property type="match status" value="1"/>
</dbReference>
<dbReference type="Gene3D" id="2.60.40.1180">
    <property type="entry name" value="Golgi alpha-mannosidase II"/>
    <property type="match status" value="1"/>
</dbReference>
<evidence type="ECO:0000259" key="5">
    <source>
        <dbReference type="Pfam" id="PF00150"/>
    </source>
</evidence>